<dbReference type="PANTHER" id="PTHR30273">
    <property type="entry name" value="PERIPLASMIC SIGNAL SENSOR AND SIGMA FACTOR ACTIVATOR FECR-RELATED"/>
    <property type="match status" value="1"/>
</dbReference>
<comment type="caution">
    <text evidence="3">The sequence shown here is derived from an EMBL/GenBank/DDBJ whole genome shotgun (WGS) entry which is preliminary data.</text>
</comment>
<dbReference type="GO" id="GO:0016989">
    <property type="term" value="F:sigma factor antagonist activity"/>
    <property type="evidence" value="ECO:0007669"/>
    <property type="project" value="TreeGrafter"/>
</dbReference>
<accession>A0A3M0CCR8</accession>
<dbReference type="Pfam" id="PF04773">
    <property type="entry name" value="FecR"/>
    <property type="match status" value="1"/>
</dbReference>
<feature type="domain" description="FecR N-terminal" evidence="2">
    <location>
        <begin position="14"/>
        <end position="50"/>
    </location>
</feature>
<dbReference type="InterPro" id="IPR006860">
    <property type="entry name" value="FecR"/>
</dbReference>
<dbReference type="InterPro" id="IPR012373">
    <property type="entry name" value="Ferrdict_sens_TM"/>
</dbReference>
<evidence type="ECO:0000313" key="4">
    <source>
        <dbReference type="Proteomes" id="UP000271227"/>
    </source>
</evidence>
<dbReference type="EMBL" id="REFR01000011">
    <property type="protein sequence ID" value="RMB07614.1"/>
    <property type="molecule type" value="Genomic_DNA"/>
</dbReference>
<dbReference type="Gene3D" id="3.55.50.30">
    <property type="match status" value="1"/>
</dbReference>
<dbReference type="InterPro" id="IPR032623">
    <property type="entry name" value="FecR_N"/>
</dbReference>
<dbReference type="FunCoup" id="A0A3M0CCR8">
    <property type="interactions" value="95"/>
</dbReference>
<evidence type="ECO:0000259" key="1">
    <source>
        <dbReference type="Pfam" id="PF04773"/>
    </source>
</evidence>
<name>A0A3M0CCR8_9PROT</name>
<dbReference type="PIRSF" id="PIRSF018266">
    <property type="entry name" value="FecR"/>
    <property type="match status" value="1"/>
</dbReference>
<keyword evidence="4" id="KW-1185">Reference proteome</keyword>
<dbReference type="PANTHER" id="PTHR30273:SF2">
    <property type="entry name" value="PROTEIN FECR"/>
    <property type="match status" value="1"/>
</dbReference>
<evidence type="ECO:0000259" key="2">
    <source>
        <dbReference type="Pfam" id="PF16220"/>
    </source>
</evidence>
<dbReference type="RefSeq" id="WP_170163707.1">
    <property type="nucleotide sequence ID" value="NZ_REFR01000011.1"/>
</dbReference>
<dbReference type="InParanoid" id="A0A3M0CCR8"/>
<proteinExistence type="predicted"/>
<dbReference type="Gene3D" id="2.60.120.1440">
    <property type="match status" value="1"/>
</dbReference>
<gene>
    <name evidence="3" type="ORF">BXY39_1700</name>
</gene>
<reference evidence="3 4" key="1">
    <citation type="submission" date="2018-10" db="EMBL/GenBank/DDBJ databases">
        <title>Genomic Encyclopedia of Archaeal and Bacterial Type Strains, Phase II (KMG-II): from individual species to whole genera.</title>
        <authorList>
            <person name="Goeker M."/>
        </authorList>
    </citation>
    <scope>NUCLEOTIDE SEQUENCE [LARGE SCALE GENOMIC DNA]</scope>
    <source>
        <strain evidence="3 4">DSM 25217</strain>
    </source>
</reference>
<feature type="domain" description="FecR protein" evidence="1">
    <location>
        <begin position="134"/>
        <end position="225"/>
    </location>
</feature>
<dbReference type="AlphaFoldDB" id="A0A3M0CCR8"/>
<dbReference type="Proteomes" id="UP000271227">
    <property type="component" value="Unassembled WGS sequence"/>
</dbReference>
<protein>
    <submittedName>
        <fullName evidence="3">FecR family protein</fullName>
    </submittedName>
</protein>
<organism evidence="3 4">
    <name type="scientific">Eilatimonas milleporae</name>
    <dbReference type="NCBI Taxonomy" id="911205"/>
    <lineage>
        <taxon>Bacteria</taxon>
        <taxon>Pseudomonadati</taxon>
        <taxon>Pseudomonadota</taxon>
        <taxon>Alphaproteobacteria</taxon>
        <taxon>Kordiimonadales</taxon>
        <taxon>Kordiimonadaceae</taxon>
        <taxon>Eilatimonas</taxon>
    </lineage>
</organism>
<dbReference type="Pfam" id="PF16220">
    <property type="entry name" value="DUF4880"/>
    <property type="match status" value="1"/>
</dbReference>
<evidence type="ECO:0000313" key="3">
    <source>
        <dbReference type="EMBL" id="RMB07614.1"/>
    </source>
</evidence>
<sequence length="356" mass="38676">MTANSEFERLCHLAHDWRERIEDDKASDADRAAFERWLDEDIRHVEAWEKSKTLIAAYDHLQPDDIDVDLLRPLPEEGRSAGIRFADGFRHQSKPEVWAAAAAVLACIVIVPVYQSIFNSEDPAQSSAAVVDVRYTTGIAEADALVLSDGTEITIGAATDVRISFSGSARSVELAAGAAIFDVASDPARPFSVTAGDLTATALGTEFEVRGNGGVYRVAVSEGRVDVAYPLLLNGAPSGLTMRRKLAAGEQIAATRAKGLRAVTPVQVSRIGAWRNHKLVYDGATIEELVADANRYFDGEIVLDETINTLGQKTITASFDVRDRDAMLETLAYAFPIRIDASDRDRIILKSDDDAP</sequence>